<name>A0A6G7KTW9_ASF</name>
<organismHost>
    <name type="scientific">Ornithodoros</name>
    <name type="common">relapsing fever ticks</name>
    <dbReference type="NCBI Taxonomy" id="6937"/>
</organismHost>
<organismHost>
    <name type="scientific">Sus scrofa</name>
    <name type="common">Pig</name>
    <dbReference type="NCBI Taxonomy" id="9823"/>
</organismHost>
<dbReference type="EMBL" id="MN641876">
    <property type="protein sequence ID" value="QII88803.1"/>
    <property type="molecule type" value="Genomic_DNA"/>
</dbReference>
<evidence type="ECO:0000313" key="1">
    <source>
        <dbReference type="EMBL" id="QII88803.1"/>
    </source>
</evidence>
<sequence>MYTSKLFKNLFKYSYNLPKKYVLLWAEANPPIGITTLQEFAQNVHPCRCVCYVRICMSIYPKFYQRTRIFLCISILRILCTPLSFKNYKKQPEICRKTNYNSTGYNFYFYLQATYNVCPLLF</sequence>
<gene>
    <name evidence="1" type="primary">H124R</name>
</gene>
<organismHost>
    <name type="scientific">Ornithodoros moubata</name>
    <name type="common">Soft tick</name>
    <name type="synonym">Argasid tick</name>
    <dbReference type="NCBI Taxonomy" id="6938"/>
</organismHost>
<organism evidence="1">
    <name type="scientific">African swine fever virus</name>
    <name type="common">ASFV</name>
    <dbReference type="NCBI Taxonomy" id="10497"/>
    <lineage>
        <taxon>Viruses</taxon>
        <taxon>Varidnaviria</taxon>
        <taxon>Bamfordvirae</taxon>
        <taxon>Nucleocytoviricota</taxon>
        <taxon>Pokkesviricetes</taxon>
        <taxon>Asfuvirales</taxon>
        <taxon>Asfarviridae</taxon>
        <taxon>Asfivirus</taxon>
        <taxon>Asfivirus haemorrhagiae</taxon>
    </lineage>
</organism>
<protein>
    <submittedName>
        <fullName evidence="1">PH124R</fullName>
    </submittedName>
</protein>
<organismHost>
    <name type="scientific">Phacochoerus africanus</name>
    <name type="common">Warthog</name>
    <dbReference type="NCBI Taxonomy" id="41426"/>
</organismHost>
<reference evidence="1" key="1">
    <citation type="submission" date="2019-11" db="EMBL/GenBank/DDBJ databases">
        <authorList>
            <person name="Ndlovu S.S."/>
            <person name="Carulei O."/>
        </authorList>
    </citation>
    <scope>NUCLEOTIDE SEQUENCE [LARGE SCALE GENOMIC DNA]</scope>
    <source>
        <strain evidence="1">RSA_W1_1999</strain>
    </source>
</reference>
<organismHost>
    <name type="scientific">Phacochoerus aethiopicus</name>
    <name type="common">Warthog</name>
    <dbReference type="NCBI Taxonomy" id="85517"/>
</organismHost>
<proteinExistence type="predicted"/>
<organismHost>
    <name type="scientific">Potamochoerus larvatus</name>
    <name type="common">Bushpig</name>
    <dbReference type="NCBI Taxonomy" id="273792"/>
</organismHost>
<accession>A0A6G7KTW9</accession>